<proteinExistence type="inferred from homology"/>
<feature type="transmembrane region" description="Helical" evidence="7">
    <location>
        <begin position="203"/>
        <end position="228"/>
    </location>
</feature>
<sequence length="294" mass="33361">MREQPVIRYVRRLSFIFPAMILLILLTGYPLYDVVTMSLFDYRNPALPVYAGMSNYKYVLMDPLFWHSLKNTLVYTFGTVVLVMLSGLIFAALLNQKINVKIRGAFRSVLMFPWLLSSAVVGSVWMLLLSPFGLLNWFLLKVGLINESLAWLSDERFAMIGLILANTWKSFPFAMLMILAAFQTVPDDIIEAAQVDGANRFRRFVFIVIPQIKDLLFTIITLEIIWHFRSFDLVFLMTGGGPVNATEVLSTYVYTDAFRSLDFGHASATAIFMLIAMIAISSLYLRASLTKEGK</sequence>
<dbReference type="Proteomes" id="UP001652445">
    <property type="component" value="Unassembled WGS sequence"/>
</dbReference>
<evidence type="ECO:0000256" key="3">
    <source>
        <dbReference type="ARBA" id="ARBA00022475"/>
    </source>
</evidence>
<keyword evidence="2 7" id="KW-0813">Transport</keyword>
<name>A0ABT2U996_9BACL</name>
<feature type="transmembrane region" description="Helical" evidence="7">
    <location>
        <begin position="114"/>
        <end position="139"/>
    </location>
</feature>
<organism evidence="9 10">
    <name type="scientific">Paenibacillus baimaensis</name>
    <dbReference type="NCBI Taxonomy" id="2982185"/>
    <lineage>
        <taxon>Bacteria</taxon>
        <taxon>Bacillati</taxon>
        <taxon>Bacillota</taxon>
        <taxon>Bacilli</taxon>
        <taxon>Bacillales</taxon>
        <taxon>Paenibacillaceae</taxon>
        <taxon>Paenibacillus</taxon>
    </lineage>
</organism>
<keyword evidence="10" id="KW-1185">Reference proteome</keyword>
<dbReference type="PANTHER" id="PTHR43005:SF1">
    <property type="entry name" value="SPERMIDINE_PUTRESCINE TRANSPORT SYSTEM PERMEASE PROTEIN"/>
    <property type="match status" value="1"/>
</dbReference>
<feature type="transmembrane region" description="Helical" evidence="7">
    <location>
        <begin position="12"/>
        <end position="32"/>
    </location>
</feature>
<feature type="transmembrane region" description="Helical" evidence="7">
    <location>
        <begin position="159"/>
        <end position="182"/>
    </location>
</feature>
<feature type="transmembrane region" description="Helical" evidence="7">
    <location>
        <begin position="263"/>
        <end position="285"/>
    </location>
</feature>
<dbReference type="InterPro" id="IPR000515">
    <property type="entry name" value="MetI-like"/>
</dbReference>
<comment type="similarity">
    <text evidence="7">Belongs to the binding-protein-dependent transport system permease family.</text>
</comment>
<dbReference type="SUPFAM" id="SSF161098">
    <property type="entry name" value="MetI-like"/>
    <property type="match status" value="1"/>
</dbReference>
<comment type="caution">
    <text evidence="9">The sequence shown here is derived from an EMBL/GenBank/DDBJ whole genome shotgun (WGS) entry which is preliminary data.</text>
</comment>
<dbReference type="PROSITE" id="PS50928">
    <property type="entry name" value="ABC_TM1"/>
    <property type="match status" value="1"/>
</dbReference>
<dbReference type="Gene3D" id="1.10.3720.10">
    <property type="entry name" value="MetI-like"/>
    <property type="match status" value="1"/>
</dbReference>
<evidence type="ECO:0000313" key="10">
    <source>
        <dbReference type="Proteomes" id="UP001652445"/>
    </source>
</evidence>
<dbReference type="CDD" id="cd06261">
    <property type="entry name" value="TM_PBP2"/>
    <property type="match status" value="1"/>
</dbReference>
<evidence type="ECO:0000256" key="5">
    <source>
        <dbReference type="ARBA" id="ARBA00022989"/>
    </source>
</evidence>
<protein>
    <submittedName>
        <fullName evidence="9">Sugar ABC transporter permease</fullName>
    </submittedName>
</protein>
<keyword evidence="6 7" id="KW-0472">Membrane</keyword>
<keyword evidence="5 7" id="KW-1133">Transmembrane helix</keyword>
<evidence type="ECO:0000256" key="1">
    <source>
        <dbReference type="ARBA" id="ARBA00004651"/>
    </source>
</evidence>
<evidence type="ECO:0000313" key="9">
    <source>
        <dbReference type="EMBL" id="MCU6791204.1"/>
    </source>
</evidence>
<evidence type="ECO:0000256" key="6">
    <source>
        <dbReference type="ARBA" id="ARBA00023136"/>
    </source>
</evidence>
<dbReference type="RefSeq" id="WP_240415234.1">
    <property type="nucleotide sequence ID" value="NZ_JAOQIO010000007.1"/>
</dbReference>
<dbReference type="Pfam" id="PF00528">
    <property type="entry name" value="BPD_transp_1"/>
    <property type="match status" value="1"/>
</dbReference>
<dbReference type="EMBL" id="JAOQIO010000007">
    <property type="protein sequence ID" value="MCU6791204.1"/>
    <property type="molecule type" value="Genomic_DNA"/>
</dbReference>
<reference evidence="9 10" key="1">
    <citation type="submission" date="2022-09" db="EMBL/GenBank/DDBJ databases">
        <authorList>
            <person name="Han X.L."/>
            <person name="Wang Q."/>
            <person name="Lu T."/>
        </authorList>
    </citation>
    <scope>NUCLEOTIDE SEQUENCE [LARGE SCALE GENOMIC DNA]</scope>
    <source>
        <strain evidence="9 10">WQ 127069</strain>
    </source>
</reference>
<accession>A0ABT2U996</accession>
<evidence type="ECO:0000259" key="8">
    <source>
        <dbReference type="PROSITE" id="PS50928"/>
    </source>
</evidence>
<evidence type="ECO:0000256" key="4">
    <source>
        <dbReference type="ARBA" id="ARBA00022692"/>
    </source>
</evidence>
<dbReference type="PANTHER" id="PTHR43005">
    <property type="entry name" value="BLR7065 PROTEIN"/>
    <property type="match status" value="1"/>
</dbReference>
<evidence type="ECO:0000256" key="2">
    <source>
        <dbReference type="ARBA" id="ARBA00022448"/>
    </source>
</evidence>
<keyword evidence="4 7" id="KW-0812">Transmembrane</keyword>
<dbReference type="InterPro" id="IPR035906">
    <property type="entry name" value="MetI-like_sf"/>
</dbReference>
<evidence type="ECO:0000256" key="7">
    <source>
        <dbReference type="RuleBase" id="RU363032"/>
    </source>
</evidence>
<feature type="domain" description="ABC transmembrane type-1" evidence="8">
    <location>
        <begin position="69"/>
        <end position="284"/>
    </location>
</feature>
<feature type="transmembrane region" description="Helical" evidence="7">
    <location>
        <begin position="73"/>
        <end position="94"/>
    </location>
</feature>
<comment type="subcellular location">
    <subcellularLocation>
        <location evidence="1 7">Cell membrane</location>
        <topology evidence="1 7">Multi-pass membrane protein</topology>
    </subcellularLocation>
</comment>
<gene>
    <name evidence="9" type="ORF">OB236_03575</name>
</gene>
<keyword evidence="3" id="KW-1003">Cell membrane</keyword>